<proteinExistence type="inferred from homology"/>
<sequence>MALVKPTNNQFAKIKVLGVGGGGGNAINSMIATNQIQGVEFCAINTDVQALLNNKAQTKLQIGTNFTKGLGSGADPDVGKQSAEESREKIKELLFDTDMVFITAGMGGGTGSGACPIVAEIAKESGALTVAVVTKPFAFEGMRRGSVAEDAIENLKDKVDALIVIPNQRLLDVVDRKMTLQDAFRLADNVLGQGVQGISDLITIPGLVNVDFADVRTIMSDSGTALMGIGQASGENRAATAARAAIASPLLEVSIEGAKGILYIITGGQDMTLPEISDASQIITQAADTDANIIFGATIDERMGSNIKITVIATGFDENRLKYNTSSFMRRSFGAYGAASEKNTVPQQQPVPNGFAPIHSQPVPQPVVNSSPTQIFSAAQPIGGFTPVTSSPTPPPAAKPTQDELDDEFDIPAFLRQGK</sequence>
<feature type="domain" description="Tubulin/FtsZ GTPase" evidence="7">
    <location>
        <begin position="13"/>
        <end position="206"/>
    </location>
</feature>
<evidence type="ECO:0000259" key="8">
    <source>
        <dbReference type="SMART" id="SM00865"/>
    </source>
</evidence>
<dbReference type="PROSITE" id="PS01134">
    <property type="entry name" value="FTSZ_1"/>
    <property type="match status" value="1"/>
</dbReference>
<keyword evidence="4" id="KW-0963">Cytoplasm</keyword>
<dbReference type="GO" id="GO:0005525">
    <property type="term" value="F:GTP binding"/>
    <property type="evidence" value="ECO:0007669"/>
    <property type="project" value="UniProtKB-UniRule"/>
</dbReference>
<keyword evidence="4" id="KW-0131">Cell cycle</keyword>
<gene>
    <name evidence="4" type="primary">ftsZ</name>
    <name evidence="9" type="ORF">C5B42_04575</name>
</gene>
<dbReference type="InterPro" id="IPR000158">
    <property type="entry name" value="Cell_div_FtsZ"/>
</dbReference>
<dbReference type="CDD" id="cd02201">
    <property type="entry name" value="FtsZ_type1"/>
    <property type="match status" value="1"/>
</dbReference>
<dbReference type="AlphaFoldDB" id="A0A317JPD7"/>
<evidence type="ECO:0000259" key="7">
    <source>
        <dbReference type="SMART" id="SM00864"/>
    </source>
</evidence>
<dbReference type="InterPro" id="IPR024757">
    <property type="entry name" value="FtsZ_C"/>
</dbReference>
<dbReference type="Gene3D" id="3.40.50.1440">
    <property type="entry name" value="Tubulin/FtsZ, GTPase domain"/>
    <property type="match status" value="1"/>
</dbReference>
<evidence type="ECO:0000256" key="6">
    <source>
        <dbReference type="SAM" id="MobiDB-lite"/>
    </source>
</evidence>
<evidence type="ECO:0000313" key="10">
    <source>
        <dbReference type="Proteomes" id="UP000246104"/>
    </source>
</evidence>
<comment type="similarity">
    <text evidence="1 4">Belongs to the FtsZ family.</text>
</comment>
<dbReference type="Proteomes" id="UP000246104">
    <property type="component" value="Unassembled WGS sequence"/>
</dbReference>
<dbReference type="FunFam" id="3.40.50.1440:FF:000001">
    <property type="entry name" value="Cell division protein FtsZ"/>
    <property type="match status" value="1"/>
</dbReference>
<evidence type="ECO:0000256" key="3">
    <source>
        <dbReference type="ARBA" id="ARBA00023134"/>
    </source>
</evidence>
<feature type="binding site" evidence="4">
    <location>
        <begin position="21"/>
        <end position="25"/>
    </location>
    <ligand>
        <name>GTP</name>
        <dbReference type="ChEBI" id="CHEBI:37565"/>
    </ligand>
</feature>
<dbReference type="GO" id="GO:0003924">
    <property type="term" value="F:GTPase activity"/>
    <property type="evidence" value="ECO:0007669"/>
    <property type="project" value="UniProtKB-UniRule"/>
</dbReference>
<accession>A0A317JPD7</accession>
<keyword evidence="4" id="KW-0717">Septation</keyword>
<organism evidence="9 10">
    <name type="scientific">Candidatus Cerribacteria bacterium 'Amazon FNV 2010 28 9'</name>
    <dbReference type="NCBI Taxonomy" id="2081795"/>
    <lineage>
        <taxon>Bacteria</taxon>
        <taxon>Candidatus Cerribacteria</taxon>
    </lineage>
</organism>
<dbReference type="GO" id="GO:0043093">
    <property type="term" value="P:FtsZ-dependent cytokinesis"/>
    <property type="evidence" value="ECO:0007669"/>
    <property type="project" value="UniProtKB-UniRule"/>
</dbReference>
<reference evidence="9 10" key="1">
    <citation type="submission" date="2018-02" db="EMBL/GenBank/DDBJ databases">
        <title>Genomic Reconstructions from Amazon Rainforest and Pasture Soil Reveal Novel Insights into the Physiology of Candidate Phyla in Tropical Sites.</title>
        <authorList>
            <person name="Kroeger M.E."/>
            <person name="Delmont T."/>
            <person name="Eren A.M."/>
            <person name="Guo J."/>
            <person name="Meyer K.M."/>
            <person name="Khan K."/>
            <person name="Rodrigues J.L.M."/>
            <person name="Bohannan B.J.M."/>
            <person name="Tringe S."/>
            <person name="Borges C.D."/>
            <person name="Tiedje J."/>
            <person name="Tsai S.M."/>
            <person name="Nusslein K."/>
        </authorList>
    </citation>
    <scope>NUCLEOTIDE SEQUENCE [LARGE SCALE GENOMIC DNA]</scope>
    <source>
        <strain evidence="9">Amazon FNV 2010 28 9</strain>
    </source>
</reference>
<dbReference type="PANTHER" id="PTHR30314">
    <property type="entry name" value="CELL DIVISION PROTEIN FTSZ-RELATED"/>
    <property type="match status" value="1"/>
</dbReference>
<dbReference type="GO" id="GO:0051258">
    <property type="term" value="P:protein polymerization"/>
    <property type="evidence" value="ECO:0007669"/>
    <property type="project" value="UniProtKB-UniRule"/>
</dbReference>
<dbReference type="Pfam" id="PF12327">
    <property type="entry name" value="FtsZ_C"/>
    <property type="match status" value="1"/>
</dbReference>
<evidence type="ECO:0000256" key="1">
    <source>
        <dbReference type="ARBA" id="ARBA00009690"/>
    </source>
</evidence>
<dbReference type="InterPro" id="IPR037103">
    <property type="entry name" value="Tubulin/FtsZ-like_C"/>
</dbReference>
<dbReference type="PROSITE" id="PS00227">
    <property type="entry name" value="TUBULIN"/>
    <property type="match status" value="1"/>
</dbReference>
<comment type="subcellular location">
    <subcellularLocation>
        <location evidence="4">Cytoplasm</location>
    </subcellularLocation>
    <text evidence="4">Assembles at midcell at the inner surface of the cytoplasmic membrane.</text>
</comment>
<keyword evidence="2 4" id="KW-0547">Nucleotide-binding</keyword>
<dbReference type="GO" id="GO:0007017">
    <property type="term" value="P:microtubule-based process"/>
    <property type="evidence" value="ECO:0007669"/>
    <property type="project" value="InterPro"/>
</dbReference>
<dbReference type="InterPro" id="IPR018316">
    <property type="entry name" value="Tubulin/FtsZ_2-layer-sand-dom"/>
</dbReference>
<dbReference type="SMART" id="SM00865">
    <property type="entry name" value="Tubulin_C"/>
    <property type="match status" value="1"/>
</dbReference>
<feature type="region of interest" description="Disordered" evidence="6">
    <location>
        <begin position="381"/>
        <end position="419"/>
    </location>
</feature>
<dbReference type="SUPFAM" id="SSF52490">
    <property type="entry name" value="Tubulin nucleotide-binding domain-like"/>
    <property type="match status" value="1"/>
</dbReference>
<evidence type="ECO:0000313" key="9">
    <source>
        <dbReference type="EMBL" id="PWU22959.1"/>
    </source>
</evidence>
<comment type="subunit">
    <text evidence="4">Homodimer. Polymerizes to form a dynamic ring structure in a strictly GTP-dependent manner. Interacts directly with several other division proteins.</text>
</comment>
<name>A0A317JPD7_9BACT</name>
<dbReference type="InterPro" id="IPR045061">
    <property type="entry name" value="FtsZ/CetZ"/>
</dbReference>
<dbReference type="GO" id="GO:0000917">
    <property type="term" value="P:division septum assembly"/>
    <property type="evidence" value="ECO:0007669"/>
    <property type="project" value="UniProtKB-KW"/>
</dbReference>
<feature type="binding site" evidence="4">
    <location>
        <position position="144"/>
    </location>
    <ligand>
        <name>GTP</name>
        <dbReference type="ChEBI" id="CHEBI:37565"/>
    </ligand>
</feature>
<dbReference type="InterPro" id="IPR017975">
    <property type="entry name" value="Tubulin_CS"/>
</dbReference>
<dbReference type="InterPro" id="IPR020805">
    <property type="entry name" value="Cell_div_FtsZ_CS"/>
</dbReference>
<dbReference type="SMART" id="SM00864">
    <property type="entry name" value="Tubulin"/>
    <property type="match status" value="1"/>
</dbReference>
<dbReference type="InterPro" id="IPR036525">
    <property type="entry name" value="Tubulin/FtsZ_GTPase_sf"/>
</dbReference>
<feature type="binding site" evidence="4">
    <location>
        <begin position="109"/>
        <end position="111"/>
    </location>
    <ligand>
        <name>GTP</name>
        <dbReference type="ChEBI" id="CHEBI:37565"/>
    </ligand>
</feature>
<feature type="binding site" evidence="4">
    <location>
        <position position="140"/>
    </location>
    <ligand>
        <name>GTP</name>
        <dbReference type="ChEBI" id="CHEBI:37565"/>
    </ligand>
</feature>
<dbReference type="InterPro" id="IPR008280">
    <property type="entry name" value="Tub_FtsZ_C"/>
</dbReference>
<dbReference type="GO" id="GO:0032153">
    <property type="term" value="C:cell division site"/>
    <property type="evidence" value="ECO:0007669"/>
    <property type="project" value="UniProtKB-UniRule"/>
</dbReference>
<evidence type="ECO:0000256" key="4">
    <source>
        <dbReference type="HAMAP-Rule" id="MF_00909"/>
    </source>
</evidence>
<dbReference type="InterPro" id="IPR003008">
    <property type="entry name" value="Tubulin_FtsZ_GTPase"/>
</dbReference>
<dbReference type="HAMAP" id="MF_00909">
    <property type="entry name" value="FtsZ"/>
    <property type="match status" value="1"/>
</dbReference>
<dbReference type="NCBIfam" id="TIGR00065">
    <property type="entry name" value="ftsZ"/>
    <property type="match status" value="1"/>
</dbReference>
<feature type="domain" description="Tubulin/FtsZ 2-layer sandwich" evidence="8">
    <location>
        <begin position="208"/>
        <end position="325"/>
    </location>
</feature>
<dbReference type="EMBL" id="PSRQ01000051">
    <property type="protein sequence ID" value="PWU22959.1"/>
    <property type="molecule type" value="Genomic_DNA"/>
</dbReference>
<protein>
    <recommendedName>
        <fullName evidence="4 5">Cell division protein FtsZ</fullName>
    </recommendedName>
</protein>
<comment type="caution">
    <text evidence="9">The sequence shown here is derived from an EMBL/GenBank/DDBJ whole genome shotgun (WGS) entry which is preliminary data.</text>
</comment>
<dbReference type="PRINTS" id="PR00423">
    <property type="entry name" value="CELLDVISFTSZ"/>
</dbReference>
<evidence type="ECO:0000256" key="2">
    <source>
        <dbReference type="ARBA" id="ARBA00022741"/>
    </source>
</evidence>
<dbReference type="Gene3D" id="3.30.1330.20">
    <property type="entry name" value="Tubulin/FtsZ, C-terminal domain"/>
    <property type="match status" value="1"/>
</dbReference>
<feature type="binding site" evidence="4">
    <location>
        <position position="188"/>
    </location>
    <ligand>
        <name>GTP</name>
        <dbReference type="ChEBI" id="CHEBI:37565"/>
    </ligand>
</feature>
<dbReference type="Pfam" id="PF00091">
    <property type="entry name" value="Tubulin"/>
    <property type="match status" value="1"/>
</dbReference>
<dbReference type="PANTHER" id="PTHR30314:SF3">
    <property type="entry name" value="MITOCHONDRIAL DIVISION PROTEIN FSZA"/>
    <property type="match status" value="1"/>
</dbReference>
<evidence type="ECO:0000256" key="5">
    <source>
        <dbReference type="NCBIfam" id="TIGR00065"/>
    </source>
</evidence>
<dbReference type="GO" id="GO:0005874">
    <property type="term" value="C:microtubule"/>
    <property type="evidence" value="ECO:0007669"/>
    <property type="project" value="InterPro"/>
</dbReference>
<comment type="function">
    <text evidence="4">Essential cell division protein that forms a contractile ring structure (Z ring) at the future cell division site. The regulation of the ring assembly controls the timing and the location of cell division. One of the functions of the FtsZ ring is to recruit other cell division proteins to the septum to produce a new cell wall between the dividing cells. Binds GTP and shows GTPase activity.</text>
</comment>
<keyword evidence="3 4" id="KW-0342">GTP-binding</keyword>
<keyword evidence="4 9" id="KW-0132">Cell division</keyword>
<dbReference type="SUPFAM" id="SSF55307">
    <property type="entry name" value="Tubulin C-terminal domain-like"/>
    <property type="match status" value="1"/>
</dbReference>
<dbReference type="GO" id="GO:0005737">
    <property type="term" value="C:cytoplasm"/>
    <property type="evidence" value="ECO:0007669"/>
    <property type="project" value="UniProtKB-SubCell"/>
</dbReference>